<sequence>MSVPLSYLTALPTEILETILLHLPGQDIIKTEAVNKRFRDLVRNSPALQHRSELFDIGLIDNPRYPCDFTERRRLCSRYTHKWTSAKDMVKTTHAFYPAKSSSWTTAKYSGNGLFVSYPWKDEGLTFLYVPPVTSQRPPKTWSIPQFSFRAASYAAYPPENVVAIAELRQNSIRVHILNLRDGSPCDKLPSGIITWEAPSWANTQTVESMSMTSSRIATYLHCWCEQLPDCEVWKIIVWDWKMGNMVTFLSHEQPCITHSIPGS</sequence>
<dbReference type="EMBL" id="WIUZ02000011">
    <property type="protein sequence ID" value="KAF9782631.1"/>
    <property type="molecule type" value="Genomic_DNA"/>
</dbReference>
<dbReference type="AlphaFoldDB" id="A0A9P6HA98"/>
<accession>A0A9P6HA98</accession>
<dbReference type="OrthoDB" id="2745718at2759"/>
<comment type="caution">
    <text evidence="2">The sequence shown here is derived from an EMBL/GenBank/DDBJ whole genome shotgun (WGS) entry which is preliminary data.</text>
</comment>
<reference evidence="2" key="2">
    <citation type="submission" date="2020-11" db="EMBL/GenBank/DDBJ databases">
        <authorList>
            <consortium name="DOE Joint Genome Institute"/>
            <person name="Kuo A."/>
            <person name="Miyauchi S."/>
            <person name="Kiss E."/>
            <person name="Drula E."/>
            <person name="Kohler A."/>
            <person name="Sanchez-Garcia M."/>
            <person name="Andreopoulos B."/>
            <person name="Barry K.W."/>
            <person name="Bonito G."/>
            <person name="Buee M."/>
            <person name="Carver A."/>
            <person name="Chen C."/>
            <person name="Cichocki N."/>
            <person name="Clum A."/>
            <person name="Culley D."/>
            <person name="Crous P.W."/>
            <person name="Fauchery L."/>
            <person name="Girlanda M."/>
            <person name="Hayes R."/>
            <person name="Keri Z."/>
            <person name="Labutti K."/>
            <person name="Lipzen A."/>
            <person name="Lombard V."/>
            <person name="Magnuson J."/>
            <person name="Maillard F."/>
            <person name="Morin E."/>
            <person name="Murat C."/>
            <person name="Nolan M."/>
            <person name="Ohm R."/>
            <person name="Pangilinan J."/>
            <person name="Pereira M."/>
            <person name="Perotto S."/>
            <person name="Peter M."/>
            <person name="Riley R."/>
            <person name="Sitrit Y."/>
            <person name="Stielow B."/>
            <person name="Szollosi G."/>
            <person name="Zifcakova L."/>
            <person name="Stursova M."/>
            <person name="Spatafora J.W."/>
            <person name="Tedersoo L."/>
            <person name="Vaario L.-M."/>
            <person name="Yamada A."/>
            <person name="Yan M."/>
            <person name="Wang P."/>
            <person name="Xu J."/>
            <person name="Bruns T."/>
            <person name="Baldrian P."/>
            <person name="Vilgalys R."/>
            <person name="Henrissat B."/>
            <person name="Grigoriev I.V."/>
            <person name="Hibbett D."/>
            <person name="Nagy L.G."/>
            <person name="Martin F.M."/>
        </authorList>
    </citation>
    <scope>NUCLEOTIDE SEQUENCE</scope>
    <source>
        <strain evidence="2">UH-Tt-Lm1</strain>
    </source>
</reference>
<evidence type="ECO:0000313" key="3">
    <source>
        <dbReference type="Proteomes" id="UP000736335"/>
    </source>
</evidence>
<dbReference type="InterPro" id="IPR036047">
    <property type="entry name" value="F-box-like_dom_sf"/>
</dbReference>
<organism evidence="2 3">
    <name type="scientific">Thelephora terrestris</name>
    <dbReference type="NCBI Taxonomy" id="56493"/>
    <lineage>
        <taxon>Eukaryota</taxon>
        <taxon>Fungi</taxon>
        <taxon>Dikarya</taxon>
        <taxon>Basidiomycota</taxon>
        <taxon>Agaricomycotina</taxon>
        <taxon>Agaricomycetes</taxon>
        <taxon>Thelephorales</taxon>
        <taxon>Thelephoraceae</taxon>
        <taxon>Thelephora</taxon>
    </lineage>
</organism>
<dbReference type="InterPro" id="IPR001810">
    <property type="entry name" value="F-box_dom"/>
</dbReference>
<dbReference type="SMART" id="SM00256">
    <property type="entry name" value="FBOX"/>
    <property type="match status" value="1"/>
</dbReference>
<feature type="domain" description="F-box" evidence="1">
    <location>
        <begin position="5"/>
        <end position="51"/>
    </location>
</feature>
<protein>
    <recommendedName>
        <fullName evidence="1">F-box domain-containing protein</fullName>
    </recommendedName>
</protein>
<dbReference type="Pfam" id="PF00646">
    <property type="entry name" value="F-box"/>
    <property type="match status" value="1"/>
</dbReference>
<reference evidence="2" key="1">
    <citation type="journal article" date="2020" name="Nat. Commun.">
        <title>Large-scale genome sequencing of mycorrhizal fungi provides insights into the early evolution of symbiotic traits.</title>
        <authorList>
            <person name="Miyauchi S."/>
            <person name="Kiss E."/>
            <person name="Kuo A."/>
            <person name="Drula E."/>
            <person name="Kohler A."/>
            <person name="Sanchez-Garcia M."/>
            <person name="Morin E."/>
            <person name="Andreopoulos B."/>
            <person name="Barry K.W."/>
            <person name="Bonito G."/>
            <person name="Buee M."/>
            <person name="Carver A."/>
            <person name="Chen C."/>
            <person name="Cichocki N."/>
            <person name="Clum A."/>
            <person name="Culley D."/>
            <person name="Crous P.W."/>
            <person name="Fauchery L."/>
            <person name="Girlanda M."/>
            <person name="Hayes R.D."/>
            <person name="Keri Z."/>
            <person name="LaButti K."/>
            <person name="Lipzen A."/>
            <person name="Lombard V."/>
            <person name="Magnuson J."/>
            <person name="Maillard F."/>
            <person name="Murat C."/>
            <person name="Nolan M."/>
            <person name="Ohm R.A."/>
            <person name="Pangilinan J."/>
            <person name="Pereira M.F."/>
            <person name="Perotto S."/>
            <person name="Peter M."/>
            <person name="Pfister S."/>
            <person name="Riley R."/>
            <person name="Sitrit Y."/>
            <person name="Stielow J.B."/>
            <person name="Szollosi G."/>
            <person name="Zifcakova L."/>
            <person name="Stursova M."/>
            <person name="Spatafora J.W."/>
            <person name="Tedersoo L."/>
            <person name="Vaario L.M."/>
            <person name="Yamada A."/>
            <person name="Yan M."/>
            <person name="Wang P."/>
            <person name="Xu J."/>
            <person name="Bruns T."/>
            <person name="Baldrian P."/>
            <person name="Vilgalys R."/>
            <person name="Dunand C."/>
            <person name="Henrissat B."/>
            <person name="Grigoriev I.V."/>
            <person name="Hibbett D."/>
            <person name="Nagy L.G."/>
            <person name="Martin F.M."/>
        </authorList>
    </citation>
    <scope>NUCLEOTIDE SEQUENCE</scope>
    <source>
        <strain evidence="2">UH-Tt-Lm1</strain>
    </source>
</reference>
<gene>
    <name evidence="2" type="ORF">BJ322DRAFT_165740</name>
</gene>
<keyword evidence="3" id="KW-1185">Reference proteome</keyword>
<evidence type="ECO:0000259" key="1">
    <source>
        <dbReference type="PROSITE" id="PS50181"/>
    </source>
</evidence>
<name>A0A9P6HA98_9AGAM</name>
<evidence type="ECO:0000313" key="2">
    <source>
        <dbReference type="EMBL" id="KAF9782631.1"/>
    </source>
</evidence>
<dbReference type="Gene3D" id="1.20.1280.50">
    <property type="match status" value="1"/>
</dbReference>
<proteinExistence type="predicted"/>
<dbReference type="SUPFAM" id="SSF81383">
    <property type="entry name" value="F-box domain"/>
    <property type="match status" value="1"/>
</dbReference>
<dbReference type="Proteomes" id="UP000736335">
    <property type="component" value="Unassembled WGS sequence"/>
</dbReference>
<dbReference type="PROSITE" id="PS50181">
    <property type="entry name" value="FBOX"/>
    <property type="match status" value="1"/>
</dbReference>